<evidence type="ECO:0000256" key="1">
    <source>
        <dbReference type="SAM" id="MobiDB-lite"/>
    </source>
</evidence>
<evidence type="ECO:0000313" key="5">
    <source>
        <dbReference type="Proteomes" id="UP000039865"/>
    </source>
</evidence>
<dbReference type="InParanoid" id="A0A078A5U2"/>
<feature type="transmembrane region" description="Helical" evidence="2">
    <location>
        <begin position="196"/>
        <end position="223"/>
    </location>
</feature>
<accession>A0A078A5U2</accession>
<keyword evidence="5" id="KW-1185">Reference proteome</keyword>
<gene>
    <name evidence="4" type="primary">Contig1465.g1599</name>
    <name evidence="4" type="ORF">STYLEM_5127</name>
</gene>
<protein>
    <recommendedName>
        <fullName evidence="6">CUB domain-containing protein</fullName>
    </recommendedName>
</protein>
<feature type="region of interest" description="Disordered" evidence="1">
    <location>
        <begin position="323"/>
        <end position="344"/>
    </location>
</feature>
<proteinExistence type="predicted"/>
<dbReference type="Proteomes" id="UP000039865">
    <property type="component" value="Unassembled WGS sequence"/>
</dbReference>
<keyword evidence="2" id="KW-0472">Membrane</keyword>
<name>A0A078A5U2_STYLE</name>
<dbReference type="EMBL" id="CCKQ01004983">
    <property type="protein sequence ID" value="CDW76129.1"/>
    <property type="molecule type" value="Genomic_DNA"/>
</dbReference>
<feature type="chain" id="PRO_5013379918" description="CUB domain-containing protein" evidence="3">
    <location>
        <begin position="16"/>
        <end position="344"/>
    </location>
</feature>
<evidence type="ECO:0000313" key="4">
    <source>
        <dbReference type="EMBL" id="CDW76129.1"/>
    </source>
</evidence>
<sequence length="344" mass="38635">MIYLVFLLSSTQVNSYTASSNCMSCLSASTNNKFCMTSWLSSSGYCCDKSNTNDYCSSSRYLCSDAAPNDAMKLSFCPFSQSLCFDKAQTTLTDNSIHTAATSNTFGKDNVCAWKIKTVSDYYFNKKISVEIKIASNVNCYIAFGESMLKATQYSACKAGSSFVIDANQHVFVIAQGLTTAAQMQFNYQMKDSMDFMYLIFIYSGSLFTFLLLISALMVALIWKWVKSLIIQNQIFWQKIAAEMSATVLQVEKLKKQTTSYQSHSHQQIGDKTNDDGHIDIHQRQRSAVPMDDYVIPPPPPIIQINSLDDNIYPPVRLVDYNSAKPSQQQQRASSRPQPIKFNL</sequence>
<keyword evidence="2" id="KW-0812">Transmembrane</keyword>
<evidence type="ECO:0008006" key="6">
    <source>
        <dbReference type="Google" id="ProtNLM"/>
    </source>
</evidence>
<evidence type="ECO:0000256" key="3">
    <source>
        <dbReference type="SAM" id="SignalP"/>
    </source>
</evidence>
<keyword evidence="3" id="KW-0732">Signal</keyword>
<feature type="signal peptide" evidence="3">
    <location>
        <begin position="1"/>
        <end position="15"/>
    </location>
</feature>
<dbReference type="AlphaFoldDB" id="A0A078A5U2"/>
<reference evidence="4 5" key="1">
    <citation type="submission" date="2014-06" db="EMBL/GenBank/DDBJ databases">
        <authorList>
            <person name="Swart Estienne"/>
        </authorList>
    </citation>
    <scope>NUCLEOTIDE SEQUENCE [LARGE SCALE GENOMIC DNA]</scope>
    <source>
        <strain evidence="4 5">130c</strain>
    </source>
</reference>
<keyword evidence="2" id="KW-1133">Transmembrane helix</keyword>
<evidence type="ECO:0000256" key="2">
    <source>
        <dbReference type="SAM" id="Phobius"/>
    </source>
</evidence>
<organism evidence="4 5">
    <name type="scientific">Stylonychia lemnae</name>
    <name type="common">Ciliate</name>
    <dbReference type="NCBI Taxonomy" id="5949"/>
    <lineage>
        <taxon>Eukaryota</taxon>
        <taxon>Sar</taxon>
        <taxon>Alveolata</taxon>
        <taxon>Ciliophora</taxon>
        <taxon>Intramacronucleata</taxon>
        <taxon>Spirotrichea</taxon>
        <taxon>Stichotrichia</taxon>
        <taxon>Sporadotrichida</taxon>
        <taxon>Oxytrichidae</taxon>
        <taxon>Stylonychinae</taxon>
        <taxon>Stylonychia</taxon>
    </lineage>
</organism>